<name>A0A0D2BCQ6_9PEZI</name>
<keyword evidence="2" id="KW-0812">Transmembrane</keyword>
<dbReference type="RefSeq" id="XP_016219048.1">
    <property type="nucleotide sequence ID" value="XM_016352791.1"/>
</dbReference>
<keyword evidence="2" id="KW-0472">Membrane</keyword>
<dbReference type="GeneID" id="27308083"/>
<keyword evidence="2" id="KW-1133">Transmembrane helix</keyword>
<evidence type="ECO:0000313" key="4">
    <source>
        <dbReference type="Proteomes" id="UP000053259"/>
    </source>
</evidence>
<dbReference type="AlphaFoldDB" id="A0A0D2BCQ6"/>
<dbReference type="Proteomes" id="UP000053259">
    <property type="component" value="Unassembled WGS sequence"/>
</dbReference>
<evidence type="ECO:0000256" key="2">
    <source>
        <dbReference type="SAM" id="Phobius"/>
    </source>
</evidence>
<dbReference type="InParanoid" id="A0A0D2BCQ6"/>
<accession>A0A0D2BCQ6</accession>
<evidence type="ECO:0000256" key="1">
    <source>
        <dbReference type="SAM" id="MobiDB-lite"/>
    </source>
</evidence>
<dbReference type="EMBL" id="KN847529">
    <property type="protein sequence ID" value="KIW09179.1"/>
    <property type="molecule type" value="Genomic_DNA"/>
</dbReference>
<evidence type="ECO:0000313" key="3">
    <source>
        <dbReference type="EMBL" id="KIW09179.1"/>
    </source>
</evidence>
<sequence>MAPTPKSYYHSSSSNYDSGSSGLSAGAIVGIVIVVLIAIFLCTFAYKVYKARKTGQPVNYGTIFVDSLKWAACGACLCCIALFASESGGNDNNGNDNGGAGEANQEYASVPQMQMPEPQANWQPQMNWQPVQSEAQDGIQV</sequence>
<gene>
    <name evidence="3" type="ORF">PV09_00110</name>
</gene>
<feature type="compositionally biased region" description="Polar residues" evidence="1">
    <location>
        <begin position="120"/>
        <end position="135"/>
    </location>
</feature>
<organism evidence="3 4">
    <name type="scientific">Verruconis gallopava</name>
    <dbReference type="NCBI Taxonomy" id="253628"/>
    <lineage>
        <taxon>Eukaryota</taxon>
        <taxon>Fungi</taxon>
        <taxon>Dikarya</taxon>
        <taxon>Ascomycota</taxon>
        <taxon>Pezizomycotina</taxon>
        <taxon>Dothideomycetes</taxon>
        <taxon>Pleosporomycetidae</taxon>
        <taxon>Venturiales</taxon>
        <taxon>Sympoventuriaceae</taxon>
        <taxon>Verruconis</taxon>
    </lineage>
</organism>
<protein>
    <submittedName>
        <fullName evidence="3">Uncharacterized protein</fullName>
    </submittedName>
</protein>
<feature type="region of interest" description="Disordered" evidence="1">
    <location>
        <begin position="91"/>
        <end position="141"/>
    </location>
</feature>
<feature type="transmembrane region" description="Helical" evidence="2">
    <location>
        <begin position="23"/>
        <end position="46"/>
    </location>
</feature>
<dbReference type="VEuPathDB" id="FungiDB:PV09_00110"/>
<dbReference type="HOGENOM" id="CLU_1826792_0_0_1"/>
<reference evidence="3 4" key="1">
    <citation type="submission" date="2015-01" db="EMBL/GenBank/DDBJ databases">
        <title>The Genome Sequence of Ochroconis gallopava CBS43764.</title>
        <authorList>
            <consortium name="The Broad Institute Genomics Platform"/>
            <person name="Cuomo C."/>
            <person name="de Hoog S."/>
            <person name="Gorbushina A."/>
            <person name="Stielow B."/>
            <person name="Teixiera M."/>
            <person name="Abouelleil A."/>
            <person name="Chapman S.B."/>
            <person name="Priest M."/>
            <person name="Young S.K."/>
            <person name="Wortman J."/>
            <person name="Nusbaum C."/>
            <person name="Birren B."/>
        </authorList>
    </citation>
    <scope>NUCLEOTIDE SEQUENCE [LARGE SCALE GENOMIC DNA]</scope>
    <source>
        <strain evidence="3 4">CBS 43764</strain>
    </source>
</reference>
<keyword evidence="4" id="KW-1185">Reference proteome</keyword>
<proteinExistence type="predicted"/>